<accession>X1KBQ4</accession>
<evidence type="ECO:0000259" key="1">
    <source>
        <dbReference type="PROSITE" id="PS50943"/>
    </source>
</evidence>
<dbReference type="SUPFAM" id="SSF47413">
    <property type="entry name" value="lambda repressor-like DNA-binding domains"/>
    <property type="match status" value="1"/>
</dbReference>
<dbReference type="AlphaFoldDB" id="X1KBQ4"/>
<dbReference type="Gene3D" id="1.10.260.40">
    <property type="entry name" value="lambda repressor-like DNA-binding domains"/>
    <property type="match status" value="1"/>
</dbReference>
<dbReference type="CDD" id="cd00093">
    <property type="entry name" value="HTH_XRE"/>
    <property type="match status" value="1"/>
</dbReference>
<dbReference type="GO" id="GO:0003677">
    <property type="term" value="F:DNA binding"/>
    <property type="evidence" value="ECO:0007669"/>
    <property type="project" value="InterPro"/>
</dbReference>
<feature type="domain" description="HTH cro/C1-type" evidence="1">
    <location>
        <begin position="1"/>
        <end position="37"/>
    </location>
</feature>
<protein>
    <recommendedName>
        <fullName evidence="1">HTH cro/C1-type domain-containing protein</fullName>
    </recommendedName>
</protein>
<dbReference type="PROSITE" id="PS50943">
    <property type="entry name" value="HTH_CROC1"/>
    <property type="match status" value="1"/>
</dbReference>
<organism evidence="2">
    <name type="scientific">marine sediment metagenome</name>
    <dbReference type="NCBI Taxonomy" id="412755"/>
    <lineage>
        <taxon>unclassified sequences</taxon>
        <taxon>metagenomes</taxon>
        <taxon>ecological metagenomes</taxon>
    </lineage>
</organism>
<dbReference type="EMBL" id="BARU01039291">
    <property type="protein sequence ID" value="GAH79493.1"/>
    <property type="molecule type" value="Genomic_DNA"/>
</dbReference>
<gene>
    <name evidence="2" type="ORF">S03H2_60920</name>
</gene>
<comment type="caution">
    <text evidence="2">The sequence shown here is derived from an EMBL/GenBank/DDBJ whole genome shotgun (WGS) entry which is preliminary data.</text>
</comment>
<sequence>MGISQAFLSRLEKGENAPSLAILEAVCAWRGRDLEWLLFGDEPEETTTVTEALAAEAKREYIKRSRGLELPVVGGGRRELPAGTRAYQVKGAELGPLASAGDWVLLVRANRQQKGPAVVRLNRHRWRIIGKLF</sequence>
<evidence type="ECO:0000313" key="2">
    <source>
        <dbReference type="EMBL" id="GAH79493.1"/>
    </source>
</evidence>
<dbReference type="InterPro" id="IPR010982">
    <property type="entry name" value="Lambda_DNA-bd_dom_sf"/>
</dbReference>
<proteinExistence type="predicted"/>
<name>X1KBQ4_9ZZZZ</name>
<reference evidence="2" key="1">
    <citation type="journal article" date="2014" name="Front. Microbiol.">
        <title>High frequency of phylogenetically diverse reductive dehalogenase-homologous genes in deep subseafloor sedimentary metagenomes.</title>
        <authorList>
            <person name="Kawai M."/>
            <person name="Futagami T."/>
            <person name="Toyoda A."/>
            <person name="Takaki Y."/>
            <person name="Nishi S."/>
            <person name="Hori S."/>
            <person name="Arai W."/>
            <person name="Tsubouchi T."/>
            <person name="Morono Y."/>
            <person name="Uchiyama I."/>
            <person name="Ito T."/>
            <person name="Fujiyama A."/>
            <person name="Inagaki F."/>
            <person name="Takami H."/>
        </authorList>
    </citation>
    <scope>NUCLEOTIDE SEQUENCE</scope>
    <source>
        <strain evidence="2">Expedition CK06-06</strain>
    </source>
</reference>
<dbReference type="InterPro" id="IPR001387">
    <property type="entry name" value="Cro/C1-type_HTH"/>
</dbReference>